<evidence type="ECO:0000313" key="2">
    <source>
        <dbReference type="EMBL" id="CBK96081.1"/>
    </source>
</evidence>
<dbReference type="EMBL" id="FP929044">
    <property type="protein sequence ID" value="CBK96081.1"/>
    <property type="molecule type" value="Genomic_DNA"/>
</dbReference>
<feature type="region of interest" description="Disordered" evidence="1">
    <location>
        <begin position="1"/>
        <end position="36"/>
    </location>
</feature>
<name>D4JSL2_9FIRM</name>
<dbReference type="AlphaFoldDB" id="D4JSL2"/>
<reference evidence="2 3" key="1">
    <citation type="submission" date="2010-03" db="EMBL/GenBank/DDBJ databases">
        <title>The genome sequence of Eubacterium siraeum 70/3.</title>
        <authorList>
            <consortium name="metaHIT consortium -- http://www.metahit.eu/"/>
            <person name="Pajon A."/>
            <person name="Turner K."/>
            <person name="Parkhill J."/>
            <person name="Duncan S."/>
            <person name="Flint H."/>
        </authorList>
    </citation>
    <scope>NUCLEOTIDE SEQUENCE [LARGE SCALE GENOMIC DNA]</scope>
    <source>
        <strain evidence="2 3">70/3</strain>
    </source>
</reference>
<reference evidence="2 3" key="2">
    <citation type="submission" date="2010-03" db="EMBL/GenBank/DDBJ databases">
        <authorList>
            <person name="Pajon A."/>
        </authorList>
    </citation>
    <scope>NUCLEOTIDE SEQUENCE [LARGE SCALE GENOMIC DNA]</scope>
    <source>
        <strain evidence="2 3">70/3</strain>
    </source>
</reference>
<dbReference type="BioCyc" id="ESIR657319:G136K-717-MONOMER"/>
<dbReference type="Proteomes" id="UP000008803">
    <property type="component" value="Chromosome"/>
</dbReference>
<accession>D4JSL2</accession>
<evidence type="ECO:0000313" key="3">
    <source>
        <dbReference type="Proteomes" id="UP000008803"/>
    </source>
</evidence>
<sequence length="36" mass="3867">MLQMPNTRAEKFPPRLLLQPAGGKMAGSGAGQQKKQ</sequence>
<protein>
    <submittedName>
        <fullName evidence="2">Uncharacterized protein</fullName>
    </submittedName>
</protein>
<gene>
    <name evidence="2" type="ORF">EUS_08400</name>
</gene>
<evidence type="ECO:0000256" key="1">
    <source>
        <dbReference type="SAM" id="MobiDB-lite"/>
    </source>
</evidence>
<dbReference type="KEGG" id="esu:EUS_08400"/>
<proteinExistence type="predicted"/>
<organism evidence="2 3">
    <name type="scientific">[Eubacterium] siraeum 70/3</name>
    <dbReference type="NCBI Taxonomy" id="657319"/>
    <lineage>
        <taxon>Bacteria</taxon>
        <taxon>Bacillati</taxon>
        <taxon>Bacillota</taxon>
        <taxon>Clostridia</taxon>
        <taxon>Eubacteriales</taxon>
        <taxon>Oscillospiraceae</taxon>
        <taxon>Oscillospiraceae incertae sedis</taxon>
    </lineage>
</organism>
<dbReference type="HOGENOM" id="CLU_3356251_0_0_9"/>